<dbReference type="EMBL" id="KE525337">
    <property type="protein sequence ID" value="KFB48096.1"/>
    <property type="molecule type" value="Genomic_DNA"/>
</dbReference>
<feature type="compositionally biased region" description="Low complexity" evidence="1">
    <location>
        <begin position="11"/>
        <end position="24"/>
    </location>
</feature>
<evidence type="ECO:0000313" key="5">
    <source>
        <dbReference type="Proteomes" id="UP000030765"/>
    </source>
</evidence>
<feature type="compositionally biased region" description="Polar residues" evidence="1">
    <location>
        <begin position="187"/>
        <end position="203"/>
    </location>
</feature>
<feature type="region of interest" description="Disordered" evidence="1">
    <location>
        <begin position="379"/>
        <end position="411"/>
    </location>
</feature>
<dbReference type="STRING" id="74873.A0A084WD02"/>
<feature type="compositionally biased region" description="Basic and acidic residues" evidence="1">
    <location>
        <begin position="532"/>
        <end position="542"/>
    </location>
</feature>
<reference evidence="3 5" key="1">
    <citation type="journal article" date="2014" name="BMC Genomics">
        <title>Genome sequence of Anopheles sinensis provides insight into genetics basis of mosquito competence for malaria parasites.</title>
        <authorList>
            <person name="Zhou D."/>
            <person name="Zhang D."/>
            <person name="Ding G."/>
            <person name="Shi L."/>
            <person name="Hou Q."/>
            <person name="Ye Y."/>
            <person name="Xu Y."/>
            <person name="Zhou H."/>
            <person name="Xiong C."/>
            <person name="Li S."/>
            <person name="Yu J."/>
            <person name="Hong S."/>
            <person name="Yu X."/>
            <person name="Zou P."/>
            <person name="Chen C."/>
            <person name="Chang X."/>
            <person name="Wang W."/>
            <person name="Lv Y."/>
            <person name="Sun Y."/>
            <person name="Ma L."/>
            <person name="Shen B."/>
            <person name="Zhu C."/>
        </authorList>
    </citation>
    <scope>NUCLEOTIDE SEQUENCE [LARGE SCALE GENOMIC DNA]</scope>
</reference>
<organism evidence="3">
    <name type="scientific">Anopheles sinensis</name>
    <name type="common">Mosquito</name>
    <dbReference type="NCBI Taxonomy" id="74873"/>
    <lineage>
        <taxon>Eukaryota</taxon>
        <taxon>Metazoa</taxon>
        <taxon>Ecdysozoa</taxon>
        <taxon>Arthropoda</taxon>
        <taxon>Hexapoda</taxon>
        <taxon>Insecta</taxon>
        <taxon>Pterygota</taxon>
        <taxon>Neoptera</taxon>
        <taxon>Endopterygota</taxon>
        <taxon>Diptera</taxon>
        <taxon>Nematocera</taxon>
        <taxon>Culicoidea</taxon>
        <taxon>Culicidae</taxon>
        <taxon>Anophelinae</taxon>
        <taxon>Anopheles</taxon>
    </lineage>
</organism>
<dbReference type="AlphaFoldDB" id="A0A084WD02"/>
<gene>
    <name evidence="3" type="ORF">ZHAS_00016070</name>
</gene>
<evidence type="ECO:0000313" key="3">
    <source>
        <dbReference type="EMBL" id="KFB48096.1"/>
    </source>
</evidence>
<evidence type="ECO:0000256" key="2">
    <source>
        <dbReference type="SAM" id="Phobius"/>
    </source>
</evidence>
<protein>
    <submittedName>
        <fullName evidence="3">AGAP003703-PA-like protein</fullName>
    </submittedName>
</protein>
<feature type="region of interest" description="Disordered" evidence="1">
    <location>
        <begin position="432"/>
        <end position="452"/>
    </location>
</feature>
<reference evidence="4" key="2">
    <citation type="submission" date="2020-05" db="UniProtKB">
        <authorList>
            <consortium name="EnsemblMetazoa"/>
        </authorList>
    </citation>
    <scope>IDENTIFICATION</scope>
</reference>
<feature type="region of interest" description="Disordered" evidence="1">
    <location>
        <begin position="1"/>
        <end position="27"/>
    </location>
</feature>
<dbReference type="EnsemblMetazoa" id="ASIC016070-RA">
    <property type="protein sequence ID" value="ASIC016070-PA"/>
    <property type="gene ID" value="ASIC016070"/>
</dbReference>
<feature type="region of interest" description="Disordered" evidence="1">
    <location>
        <begin position="470"/>
        <end position="489"/>
    </location>
</feature>
<name>A0A084WD02_ANOSI</name>
<dbReference type="EMBL" id="ATLV01022906">
    <property type="status" value="NOT_ANNOTATED_CDS"/>
    <property type="molecule type" value="Genomic_DNA"/>
</dbReference>
<feature type="region of interest" description="Disordered" evidence="1">
    <location>
        <begin position="531"/>
        <end position="630"/>
    </location>
</feature>
<feature type="transmembrane region" description="Helical" evidence="2">
    <location>
        <begin position="810"/>
        <end position="830"/>
    </location>
</feature>
<sequence length="840" mass="92174">MENTRDETTRSYAGSEESESAASSLRAKPRIVDRELELARKRLALERLVFEFDISQRELELEELAIAIDKGMVQREPAKFHTAPCDQQAEIAMAQGDPSSLYTAPGARPVVGHSSPALTTVGPSRRQSQEYARWRQFFEDFHYSRAGRSQPATSVRHDTMAVPAWKMVGCGSVYAKDADLRKDADSPRSSISLATTGCGTSPDNVRRMGWMGSNTPSATTNRGPSPEPVRSQAGSNEFIYPAALGQGASPDRTLVNPLQEETRLQTLTRYTTAGCHGEEMQPREPVVHFASTEHGRDEMAAFEEWCYAIDYKKRDTAMVDTSTTPAMAYSYLSPENTATEKGHASGTAQTALLGSTAPTTYASNTGHTAQATRTDIGHAETHSEHTSHGTSHSSHSSLHGTGITLQQPGSNPEMIVQLKVDLGELMECEEGTMRQQIPENDRNSPAALHSTQDLQGMESDISGSIDTVASIPLKGCGRSKDSDDDDDDRRKRTQIIAYQPSSVRSSNLADEANGEDLHGILPGLEVVAMSLPHDDGDSRSSRVGDSTIDVLVLPEQLTRQSPVPDGGGYRDRDGGGMRESDNNHIDSGGGFDCEQDVRSGGGDLSDRAHWRGSNRQPLQPQLSSSVYRVGCPAGDGFRSRQESDVARMPNQPRFPGVQAVEERAENSVMLVSAELGERYGAVMLKVVPDYCGAVLAALFIEQRHIESSTQNNSLAPESIDHRQRERDALRLQSWWHGGNHRKRFLALLLSELSGRTLMMAEHFLKATQLRTMKFVSFGYPRNVVAIALDIERSSGTVTEVLELFFVQVDFTAIVLLAYLTLRLAIVLFKAEKIWCKKCKM</sequence>
<dbReference type="Proteomes" id="UP000030765">
    <property type="component" value="Unassembled WGS sequence"/>
</dbReference>
<feature type="region of interest" description="Disordered" evidence="1">
    <location>
        <begin position="182"/>
        <end position="233"/>
    </location>
</feature>
<proteinExistence type="predicted"/>
<evidence type="ECO:0000313" key="4">
    <source>
        <dbReference type="EnsemblMetazoa" id="ASIC016070-PA"/>
    </source>
</evidence>
<evidence type="ECO:0000256" key="1">
    <source>
        <dbReference type="SAM" id="MobiDB-lite"/>
    </source>
</evidence>
<keyword evidence="5" id="KW-1185">Reference proteome</keyword>
<dbReference type="VEuPathDB" id="VectorBase:ASIC016070"/>
<accession>A0A084WD02</accession>
<feature type="compositionally biased region" description="Low complexity" evidence="1">
    <location>
        <begin position="388"/>
        <end position="402"/>
    </location>
</feature>
<feature type="compositionally biased region" description="Basic and acidic residues" evidence="1">
    <location>
        <begin position="568"/>
        <end position="584"/>
    </location>
</feature>
<keyword evidence="2" id="KW-0472">Membrane</keyword>
<feature type="compositionally biased region" description="Polar residues" evidence="1">
    <location>
        <begin position="613"/>
        <end position="626"/>
    </location>
</feature>
<feature type="compositionally biased region" description="Polar residues" evidence="1">
    <location>
        <begin position="212"/>
        <end position="223"/>
    </location>
</feature>
<keyword evidence="2" id="KW-0812">Transmembrane</keyword>
<keyword evidence="2" id="KW-1133">Transmembrane helix</keyword>
<dbReference type="VEuPathDB" id="VectorBase:ASIS007903"/>